<protein>
    <submittedName>
        <fullName evidence="2">Uncharacterized protein</fullName>
    </submittedName>
</protein>
<feature type="region of interest" description="Disordered" evidence="1">
    <location>
        <begin position="1"/>
        <end position="77"/>
    </location>
</feature>
<gene>
    <name evidence="2" type="ORF">H920_11284</name>
</gene>
<evidence type="ECO:0000313" key="3">
    <source>
        <dbReference type="Proteomes" id="UP000028990"/>
    </source>
</evidence>
<evidence type="ECO:0000313" key="2">
    <source>
        <dbReference type="EMBL" id="KFO27322.1"/>
    </source>
</evidence>
<dbReference type="AlphaFoldDB" id="A0A091D8C5"/>
<feature type="compositionally biased region" description="Polar residues" evidence="1">
    <location>
        <begin position="26"/>
        <end position="43"/>
    </location>
</feature>
<proteinExistence type="predicted"/>
<dbReference type="Proteomes" id="UP000028990">
    <property type="component" value="Unassembled WGS sequence"/>
</dbReference>
<feature type="compositionally biased region" description="Acidic residues" evidence="1">
    <location>
        <begin position="1"/>
        <end position="10"/>
    </location>
</feature>
<dbReference type="EMBL" id="KN122934">
    <property type="protein sequence ID" value="KFO27322.1"/>
    <property type="molecule type" value="Genomic_DNA"/>
</dbReference>
<organism evidence="2 3">
    <name type="scientific">Fukomys damarensis</name>
    <name type="common">Damaraland mole rat</name>
    <name type="synonym">Cryptomys damarensis</name>
    <dbReference type="NCBI Taxonomy" id="885580"/>
    <lineage>
        <taxon>Eukaryota</taxon>
        <taxon>Metazoa</taxon>
        <taxon>Chordata</taxon>
        <taxon>Craniata</taxon>
        <taxon>Vertebrata</taxon>
        <taxon>Euteleostomi</taxon>
        <taxon>Mammalia</taxon>
        <taxon>Eutheria</taxon>
        <taxon>Euarchontoglires</taxon>
        <taxon>Glires</taxon>
        <taxon>Rodentia</taxon>
        <taxon>Hystricomorpha</taxon>
        <taxon>Bathyergidae</taxon>
        <taxon>Fukomys</taxon>
    </lineage>
</organism>
<accession>A0A091D8C5</accession>
<evidence type="ECO:0000256" key="1">
    <source>
        <dbReference type="SAM" id="MobiDB-lite"/>
    </source>
</evidence>
<reference evidence="2 3" key="1">
    <citation type="submission" date="2013-11" db="EMBL/GenBank/DDBJ databases">
        <title>The Damaraland mole rat (Fukomys damarensis) genome and evolution of African mole rats.</title>
        <authorList>
            <person name="Gladyshev V.N."/>
            <person name="Fang X."/>
        </authorList>
    </citation>
    <scope>NUCLEOTIDE SEQUENCE [LARGE SCALE GENOMIC DNA]</scope>
    <source>
        <tissue evidence="2">Liver</tissue>
    </source>
</reference>
<keyword evidence="3" id="KW-1185">Reference proteome</keyword>
<name>A0A091D8C5_FUKDA</name>
<sequence length="77" mass="8525">MMPQDSELEEQGSRPGEAERADNYPGTLQMQTLTEAPENTRTGTDPALFCARQPTPGKGHTSPRYRDQCKNSKSSIQ</sequence>